<dbReference type="EMBL" id="BARS01057384">
    <property type="protein sequence ID" value="GAG50898.1"/>
    <property type="molecule type" value="Genomic_DNA"/>
</dbReference>
<gene>
    <name evidence="1" type="ORF">S01H1_84154</name>
</gene>
<organism evidence="1">
    <name type="scientific">marine sediment metagenome</name>
    <dbReference type="NCBI Taxonomy" id="412755"/>
    <lineage>
        <taxon>unclassified sequences</taxon>
        <taxon>metagenomes</taxon>
        <taxon>ecological metagenomes</taxon>
    </lineage>
</organism>
<reference evidence="1" key="1">
    <citation type="journal article" date="2014" name="Front. Microbiol.">
        <title>High frequency of phylogenetically diverse reductive dehalogenase-homologous genes in deep subseafloor sedimentary metagenomes.</title>
        <authorList>
            <person name="Kawai M."/>
            <person name="Futagami T."/>
            <person name="Toyoda A."/>
            <person name="Takaki Y."/>
            <person name="Nishi S."/>
            <person name="Hori S."/>
            <person name="Arai W."/>
            <person name="Tsubouchi T."/>
            <person name="Morono Y."/>
            <person name="Uchiyama I."/>
            <person name="Ito T."/>
            <person name="Fujiyama A."/>
            <person name="Inagaki F."/>
            <person name="Takami H."/>
        </authorList>
    </citation>
    <scope>NUCLEOTIDE SEQUENCE</scope>
    <source>
        <strain evidence="1">Expedition CK06-06</strain>
    </source>
</reference>
<accession>X0YR69</accession>
<name>X0YR69_9ZZZZ</name>
<comment type="caution">
    <text evidence="1">The sequence shown here is derived from an EMBL/GenBank/DDBJ whole genome shotgun (WGS) entry which is preliminary data.</text>
</comment>
<evidence type="ECO:0000313" key="1">
    <source>
        <dbReference type="EMBL" id="GAG50898.1"/>
    </source>
</evidence>
<dbReference type="AlphaFoldDB" id="X0YR69"/>
<sequence length="56" mass="6555">ETCDSISALDTQRQWNVFSQSNHRFEVIVPKSCLEEAKRQASVWSITVDKWWSLDV</sequence>
<protein>
    <submittedName>
        <fullName evidence="1">Uncharacterized protein</fullName>
    </submittedName>
</protein>
<feature type="non-terminal residue" evidence="1">
    <location>
        <position position="1"/>
    </location>
</feature>
<proteinExistence type="predicted"/>